<feature type="transmembrane region" description="Helical" evidence="5">
    <location>
        <begin position="499"/>
        <end position="517"/>
    </location>
</feature>
<keyword evidence="4 5" id="KW-0472">Membrane</keyword>
<feature type="transmembrane region" description="Helical" evidence="5">
    <location>
        <begin position="470"/>
        <end position="487"/>
    </location>
</feature>
<name>A0A220VEB7_9GAMM</name>
<evidence type="ECO:0000256" key="4">
    <source>
        <dbReference type="ARBA" id="ARBA00023136"/>
    </source>
</evidence>
<keyword evidence="2 5" id="KW-0812">Transmembrane</keyword>
<protein>
    <submittedName>
        <fullName evidence="8">Uncharacterized protein</fullName>
    </submittedName>
</protein>
<keyword evidence="9" id="KW-1185">Reference proteome</keyword>
<evidence type="ECO:0000256" key="5">
    <source>
        <dbReference type="SAM" id="Phobius"/>
    </source>
</evidence>
<dbReference type="InterPro" id="IPR032692">
    <property type="entry name" value="YccS_N"/>
</dbReference>
<sequence>MQIFSKINLSKMYLGINVLITLSIIISYCYYSNSLNYLSPLFLGVICAANTETYNDILFNIKHTIVSLILFLSTSCVTFFVYKYHTFLLFWLFILPLLFINLSSLIQNYSQSFNTAILFNIFLLYLLSNNKYSILLIFIPLCGAIIFFTISTLWKIVFKQQFIKINLYHLYIELSKLYALKSMFFAENLMDIRTLNKKFIQQNISVINLLNQMKYSLYHSHQNPFFSKKSKQYFSQLYIISQELHEKINASHIKYTEQTDKILIKSIKKIISNQSILLKLIANKISYNNITNIESDVLVSTDKQLSNLRDLNSIQIKYLKKNLMKINFKLKSILDGKTKKFDERISDALVKEYKLQFRDIKNFFWFKNKTQDNNDKFALRLAFSLSTGYLFIIFAFVSKPEFWILMTIYFICQPSYSNSKSLILQRIFGTILGLITSFLLINISDTIYFQCIYLIISGVSFFIFKNYRYYLATASITIFVFLSLNLSDFISLKTFELRLIDTLIGAFIVWICTRYLFQNWQKNNVSQLIKECKQNNFRYLNQVLTRFMHDVSYKNISYRLIRREAFNSNLKLNYSLKNILQEPNSSKECKEIENFSYNNQIVLSLISSLGSHRFNQKFYRYKNQLKQFYFYNEQLTKNLKESDKKYIFNKIDAVIENILLQAKEENQSDLIFITLQIKQIEELMRLH</sequence>
<proteinExistence type="predicted"/>
<reference evidence="8 9" key="1">
    <citation type="journal article" date="2016" name="Int. J. Syst. Evol. Microbiol.">
        <title>Paraphotobacterium marinum gen. nov., sp. nov., a member of the family Vibrionaceae, isolated from surface seawater.</title>
        <authorList>
            <person name="Huang Z."/>
            <person name="Dong C."/>
            <person name="Shao Z."/>
        </authorList>
    </citation>
    <scope>NUCLEOTIDE SEQUENCE [LARGE SCALE GENOMIC DNA]</scope>
    <source>
        <strain evidence="8 9">NSCS20N07D</strain>
    </source>
</reference>
<evidence type="ECO:0000259" key="6">
    <source>
        <dbReference type="Pfam" id="PF12805"/>
    </source>
</evidence>
<comment type="subcellular location">
    <subcellularLocation>
        <location evidence="1">Membrane</location>
        <topology evidence="1">Multi-pass membrane protein</topology>
    </subcellularLocation>
</comment>
<feature type="transmembrane region" description="Helical" evidence="5">
    <location>
        <begin position="113"/>
        <end position="128"/>
    </location>
</feature>
<feature type="transmembrane region" description="Helical" evidence="5">
    <location>
        <begin position="134"/>
        <end position="154"/>
    </location>
</feature>
<feature type="domain" description="Integral membrane bound transporter" evidence="7">
    <location>
        <begin position="394"/>
        <end position="512"/>
    </location>
</feature>
<feature type="domain" description="Integral membrane protein YccS N-terminal" evidence="6">
    <location>
        <begin position="65"/>
        <end position="314"/>
    </location>
</feature>
<feature type="transmembrane region" description="Helical" evidence="5">
    <location>
        <begin position="423"/>
        <end position="440"/>
    </location>
</feature>
<evidence type="ECO:0000259" key="7">
    <source>
        <dbReference type="Pfam" id="PF13515"/>
    </source>
</evidence>
<evidence type="ECO:0000313" key="8">
    <source>
        <dbReference type="EMBL" id="ASK78689.1"/>
    </source>
</evidence>
<dbReference type="EMBL" id="CP022355">
    <property type="protein sequence ID" value="ASK78689.1"/>
    <property type="molecule type" value="Genomic_DNA"/>
</dbReference>
<dbReference type="Proteomes" id="UP000242175">
    <property type="component" value="Chromosome large"/>
</dbReference>
<dbReference type="Pfam" id="PF13515">
    <property type="entry name" value="FUSC_2"/>
    <property type="match status" value="1"/>
</dbReference>
<evidence type="ECO:0000256" key="3">
    <source>
        <dbReference type="ARBA" id="ARBA00022989"/>
    </source>
</evidence>
<dbReference type="AlphaFoldDB" id="A0A220VEB7"/>
<feature type="transmembrane region" description="Helical" evidence="5">
    <location>
        <begin position="12"/>
        <end position="31"/>
    </location>
</feature>
<dbReference type="RefSeq" id="WP_089073597.1">
    <property type="nucleotide sequence ID" value="NZ_CP022355.1"/>
</dbReference>
<organism evidence="8 9">
    <name type="scientific">Paraphotobacterium marinum</name>
    <dbReference type="NCBI Taxonomy" id="1755811"/>
    <lineage>
        <taxon>Bacteria</taxon>
        <taxon>Pseudomonadati</taxon>
        <taxon>Pseudomonadota</taxon>
        <taxon>Gammaproteobacteria</taxon>
        <taxon>Vibrionales</taxon>
        <taxon>Vibrionaceae</taxon>
        <taxon>Paraphotobacterium</taxon>
    </lineage>
</organism>
<feature type="transmembrane region" description="Helical" evidence="5">
    <location>
        <begin position="88"/>
        <end position="106"/>
    </location>
</feature>
<keyword evidence="3 5" id="KW-1133">Transmembrane helix</keyword>
<evidence type="ECO:0000256" key="2">
    <source>
        <dbReference type="ARBA" id="ARBA00022692"/>
    </source>
</evidence>
<dbReference type="InterPro" id="IPR049453">
    <property type="entry name" value="Memb_transporter_dom"/>
</dbReference>
<accession>A0A220VEB7</accession>
<evidence type="ECO:0000256" key="1">
    <source>
        <dbReference type="ARBA" id="ARBA00004141"/>
    </source>
</evidence>
<gene>
    <name evidence="8" type="ORF">CF386_06600</name>
</gene>
<evidence type="ECO:0000313" key="9">
    <source>
        <dbReference type="Proteomes" id="UP000242175"/>
    </source>
</evidence>
<dbReference type="OrthoDB" id="8670769at2"/>
<feature type="transmembrane region" description="Helical" evidence="5">
    <location>
        <begin position="65"/>
        <end position="82"/>
    </location>
</feature>
<dbReference type="GO" id="GO:0016020">
    <property type="term" value="C:membrane"/>
    <property type="evidence" value="ECO:0007669"/>
    <property type="project" value="UniProtKB-SubCell"/>
</dbReference>
<feature type="transmembrane region" description="Helical" evidence="5">
    <location>
        <begin position="447"/>
        <end position="464"/>
    </location>
</feature>
<dbReference type="Pfam" id="PF12805">
    <property type="entry name" value="FUSC-like"/>
    <property type="match status" value="1"/>
</dbReference>
<dbReference type="KEGG" id="pmai:CF386_06600"/>